<evidence type="ECO:0000313" key="2">
    <source>
        <dbReference type="EMBL" id="KNZ44039.1"/>
    </source>
</evidence>
<gene>
    <name evidence="2" type="ORF">VP01_956g7</name>
</gene>
<dbReference type="AlphaFoldDB" id="A0A0L6U684"/>
<dbReference type="Proteomes" id="UP000037035">
    <property type="component" value="Unassembled WGS sequence"/>
</dbReference>
<sequence>MLPSASTYYECCGKDSTGEPKQSLLAADMPPRPSPDYEYYYARLIAAILFVTVQFFQSAPHTDINTTYTEWFKHQTTAKFRSNVLQKSKSLPVKSSAELLGLAIDAIHNNALLKGPCLKVLLAVDEAGAMLVAPNKNEVSFFLDTTSRVSNFCPTNREDNSSRAIGARGAPPIKLFAPIYKINTFDQMVPSDPPKTWKELFLPDRLCRYGVPFFSIYLNDLKETHTVTNSNPLYAIPAMANFALKKLLCCEDVNGALKLTEVRALALLGPTIGVPLHGQSHLNVDLTASHAAHCGYLDPTRETSVLCQGHAAKGNAGELASRIILLCAMNKTADDIKIKERKGAHQPNNPNQSAPATLPVDSTAFPSPVPVAQFLPTLTGIVQELQFGTISREVGGKLLREGMMFWNHFQHCLSTPTPGSLMEGMERGLAMQCHDQQASFDQLLCRST</sequence>
<keyword evidence="3" id="KW-1185">Reference proteome</keyword>
<dbReference type="STRING" id="27349.A0A0L6U684"/>
<dbReference type="OrthoDB" id="107110at2759"/>
<evidence type="ECO:0000256" key="1">
    <source>
        <dbReference type="SAM" id="MobiDB-lite"/>
    </source>
</evidence>
<accession>A0A0L6U684</accession>
<dbReference type="EMBL" id="LAVV01015236">
    <property type="protein sequence ID" value="KNZ44039.1"/>
    <property type="molecule type" value="Genomic_DNA"/>
</dbReference>
<reference evidence="2 3" key="1">
    <citation type="submission" date="2015-08" db="EMBL/GenBank/DDBJ databases">
        <title>Next Generation Sequencing and Analysis of the Genome of Puccinia sorghi L Schw, the Causal Agent of Maize Common Rust.</title>
        <authorList>
            <person name="Rochi L."/>
            <person name="Burguener G."/>
            <person name="Darino M."/>
            <person name="Turjanski A."/>
            <person name="Kreff E."/>
            <person name="Dieguez M.J."/>
            <person name="Sacco F."/>
        </authorList>
    </citation>
    <scope>NUCLEOTIDE SEQUENCE [LARGE SCALE GENOMIC DNA]</scope>
    <source>
        <strain evidence="2 3">RO10H11247</strain>
    </source>
</reference>
<feature type="region of interest" description="Disordered" evidence="1">
    <location>
        <begin position="341"/>
        <end position="362"/>
    </location>
</feature>
<comment type="caution">
    <text evidence="2">The sequence shown here is derived from an EMBL/GenBank/DDBJ whole genome shotgun (WGS) entry which is preliminary data.</text>
</comment>
<organism evidence="2 3">
    <name type="scientific">Puccinia sorghi</name>
    <dbReference type="NCBI Taxonomy" id="27349"/>
    <lineage>
        <taxon>Eukaryota</taxon>
        <taxon>Fungi</taxon>
        <taxon>Dikarya</taxon>
        <taxon>Basidiomycota</taxon>
        <taxon>Pucciniomycotina</taxon>
        <taxon>Pucciniomycetes</taxon>
        <taxon>Pucciniales</taxon>
        <taxon>Pucciniaceae</taxon>
        <taxon>Puccinia</taxon>
    </lineage>
</organism>
<dbReference type="VEuPathDB" id="FungiDB:VP01_956g7"/>
<dbReference type="PANTHER" id="PTHR33266">
    <property type="entry name" value="CHROMOSOME 15, WHOLE GENOME SHOTGUN SEQUENCE"/>
    <property type="match status" value="1"/>
</dbReference>
<dbReference type="PANTHER" id="PTHR33266:SF1">
    <property type="entry name" value="F-BOX DOMAIN-CONTAINING PROTEIN"/>
    <property type="match status" value="1"/>
</dbReference>
<evidence type="ECO:0000313" key="3">
    <source>
        <dbReference type="Proteomes" id="UP000037035"/>
    </source>
</evidence>
<protein>
    <submittedName>
        <fullName evidence="2">Uncharacterized protein</fullName>
    </submittedName>
</protein>
<feature type="compositionally biased region" description="Polar residues" evidence="1">
    <location>
        <begin position="346"/>
        <end position="355"/>
    </location>
</feature>
<proteinExistence type="predicted"/>
<name>A0A0L6U684_9BASI</name>